<accession>A0A5R8WXZ7</accession>
<reference evidence="2 3" key="1">
    <citation type="submission" date="2019-05" db="EMBL/GenBank/DDBJ databases">
        <title>Hymenobacter edaphi sp. nov., isolated from abandoned arsenic-contaminated farmland soil.</title>
        <authorList>
            <person name="Nie L."/>
        </authorList>
    </citation>
    <scope>NUCLEOTIDE SEQUENCE [LARGE SCALE GENOMIC DNA]</scope>
    <source>
        <strain evidence="2 3">1-3-3-8</strain>
    </source>
</reference>
<dbReference type="RefSeq" id="WP_138075169.1">
    <property type="nucleotide sequence ID" value="NZ_VAJM01000001.1"/>
</dbReference>
<evidence type="ECO:0000313" key="3">
    <source>
        <dbReference type="Proteomes" id="UP000305517"/>
    </source>
</evidence>
<proteinExistence type="predicted"/>
<dbReference type="Proteomes" id="UP000305517">
    <property type="component" value="Unassembled WGS sequence"/>
</dbReference>
<organism evidence="2 3">
    <name type="scientific">Hymenobacter jeollabukensis</name>
    <dbReference type="NCBI Taxonomy" id="2025313"/>
    <lineage>
        <taxon>Bacteria</taxon>
        <taxon>Pseudomonadati</taxon>
        <taxon>Bacteroidota</taxon>
        <taxon>Cytophagia</taxon>
        <taxon>Cytophagales</taxon>
        <taxon>Hymenobacteraceae</taxon>
        <taxon>Hymenobacter</taxon>
    </lineage>
</organism>
<evidence type="ECO:0000313" key="2">
    <source>
        <dbReference type="EMBL" id="TLM96923.1"/>
    </source>
</evidence>
<name>A0A5R8WXZ7_9BACT</name>
<dbReference type="OrthoDB" id="980982at2"/>
<comment type="caution">
    <text evidence="2">The sequence shown here is derived from an EMBL/GenBank/DDBJ whole genome shotgun (WGS) entry which is preliminary data.</text>
</comment>
<dbReference type="PROSITE" id="PS51257">
    <property type="entry name" value="PROKAR_LIPOPROTEIN"/>
    <property type="match status" value="1"/>
</dbReference>
<protein>
    <submittedName>
        <fullName evidence="2">Uncharacterized protein</fullName>
    </submittedName>
</protein>
<feature type="signal peptide" evidence="1">
    <location>
        <begin position="1"/>
        <end position="21"/>
    </location>
</feature>
<gene>
    <name evidence="2" type="ORF">FDY95_02715</name>
</gene>
<keyword evidence="3" id="KW-1185">Reference proteome</keyword>
<sequence length="187" mass="21096">MLRTRLLSSLLTAATALAVGACESAPTYPDEPSIEFKNIRAERDTPANGGTPSNRIFITIGYKDGNGDLGLSAADKDTPPFNSSTSDYRFNYHVKLYWYNTNYLRFEEYVYPNPALTYNGTFARMLEETAKPQPIRGDLTYEPGKGDGFPINYPEFRPGNRVKFDIYIYDRALHKSNVITTEELVLP</sequence>
<evidence type="ECO:0000256" key="1">
    <source>
        <dbReference type="SAM" id="SignalP"/>
    </source>
</evidence>
<keyword evidence="1" id="KW-0732">Signal</keyword>
<dbReference type="EMBL" id="VAJM01000001">
    <property type="protein sequence ID" value="TLM96923.1"/>
    <property type="molecule type" value="Genomic_DNA"/>
</dbReference>
<dbReference type="AlphaFoldDB" id="A0A5R8WXZ7"/>
<feature type="chain" id="PRO_5024325712" evidence="1">
    <location>
        <begin position="22"/>
        <end position="187"/>
    </location>
</feature>